<evidence type="ECO:0000256" key="2">
    <source>
        <dbReference type="ARBA" id="ARBA00022737"/>
    </source>
</evidence>
<dbReference type="Proteomes" id="UP000046393">
    <property type="component" value="Unplaced"/>
</dbReference>
<dbReference type="SUPFAM" id="SSF48403">
    <property type="entry name" value="Ankyrin repeat"/>
    <property type="match status" value="1"/>
</dbReference>
<dbReference type="GO" id="GO:0034703">
    <property type="term" value="C:cation channel complex"/>
    <property type="evidence" value="ECO:0007669"/>
    <property type="project" value="TreeGrafter"/>
</dbReference>
<evidence type="ECO:0000313" key="8">
    <source>
        <dbReference type="WBParaSite" id="SMUV_0000755801-mRNA-1"/>
    </source>
</evidence>
<sequence length="750" mass="87494">MEADTSITKDSSIKKKLEKYRYERSQKEYCIWEANDDLFECIATFRYSVLKEKWDDVQSILESLISEEDVGELLPLLVAHPSLETWKEALLFAITTGSRPLVEFVLSLFIDYPGEETKGPEHSCRFPPHMTPLMLACICNNFAIAECLLLRGHSLNLPHRADCCCNECLIMRSTVSTRLERFDTYKAICSDAFLWLGCCDPLLAVCLLNEEIEVGLLHEQEYKDCYLRLQSRIMTFSLCIVGQCWTIEEVKVLLMQKRGVSFGDCNNPFPRIRLALNTHMKYFLSNLTVQNAVKDLWNGHLEMPVKDSELPLQNNQSNSQNGYYCGFLKFMKIFDRPKTRYLWSFMSYLLFLLVLFGLRYPGRVNNEATRRTILNSYGRLVLEGYAYLYVFGMFFEHYLGLVSRGMVRFYAMWWRWFDIILFWLFFGSFYCHLMTIAAVHQDGLDYLHRKHWIFTDFSIVYDVYFGGACIMAFWRTFYFVQLNRSIGVKIVSCFQFIVYASTKLELFFILICKLQISVCRCVYHVITFLWIMGAVSLCFAIGINTLYESYTDNVAINSHGEKTHMRDTFATIGDTFRVLYWAFYGYLGPWDYNLVVGNSGPKQEEVHQHFTVLAGEVIVGIYHITVILGLINLMVSFLVRTADEVQENENIEWKYTRCHIYGDYVEWYSLVPPPLNIVYIIFVLVHRIRRYGTCCSFTDIFIRLHFTTVDEQEANRQNVEYEQVCTVPEPILAFMNKGEVVRKEEPASGV</sequence>
<keyword evidence="7" id="KW-1185">Reference proteome</keyword>
<feature type="transmembrane region" description="Helical" evidence="5">
    <location>
        <begin position="617"/>
        <end position="639"/>
    </location>
</feature>
<keyword evidence="4" id="KW-0407">Ion channel</keyword>
<accession>A0A158R5N2</accession>
<feature type="transmembrane region" description="Helical" evidence="5">
    <location>
        <begin position="452"/>
        <end position="474"/>
    </location>
</feature>
<dbReference type="GO" id="GO:0070679">
    <property type="term" value="F:inositol 1,4,5 trisphosphate binding"/>
    <property type="evidence" value="ECO:0007669"/>
    <property type="project" value="TreeGrafter"/>
</dbReference>
<feature type="transmembrane region" description="Helical" evidence="5">
    <location>
        <begin position="419"/>
        <end position="440"/>
    </location>
</feature>
<feature type="domain" description="Transient receptor ion channel" evidence="6">
    <location>
        <begin position="163"/>
        <end position="223"/>
    </location>
</feature>
<dbReference type="GO" id="GO:0015279">
    <property type="term" value="F:store-operated calcium channel activity"/>
    <property type="evidence" value="ECO:0007669"/>
    <property type="project" value="TreeGrafter"/>
</dbReference>
<dbReference type="STRING" id="451379.A0A158R5N2"/>
<keyword evidence="1" id="KW-0813">Transport</keyword>
<feature type="transmembrane region" description="Helical" evidence="5">
    <location>
        <begin position="522"/>
        <end position="543"/>
    </location>
</feature>
<dbReference type="InterPro" id="IPR036770">
    <property type="entry name" value="Ankyrin_rpt-contain_sf"/>
</dbReference>
<dbReference type="GO" id="GO:0007338">
    <property type="term" value="P:single fertilization"/>
    <property type="evidence" value="ECO:0007669"/>
    <property type="project" value="TreeGrafter"/>
</dbReference>
<dbReference type="GO" id="GO:0051480">
    <property type="term" value="P:regulation of cytosolic calcium ion concentration"/>
    <property type="evidence" value="ECO:0007669"/>
    <property type="project" value="TreeGrafter"/>
</dbReference>
<evidence type="ECO:0000256" key="1">
    <source>
        <dbReference type="ARBA" id="ARBA00022448"/>
    </source>
</evidence>
<organism evidence="7 8">
    <name type="scientific">Syphacia muris</name>
    <dbReference type="NCBI Taxonomy" id="451379"/>
    <lineage>
        <taxon>Eukaryota</taxon>
        <taxon>Metazoa</taxon>
        <taxon>Ecdysozoa</taxon>
        <taxon>Nematoda</taxon>
        <taxon>Chromadorea</taxon>
        <taxon>Rhabditida</taxon>
        <taxon>Spirurina</taxon>
        <taxon>Oxyuridomorpha</taxon>
        <taxon>Oxyuroidea</taxon>
        <taxon>Oxyuridae</taxon>
        <taxon>Syphacia</taxon>
    </lineage>
</organism>
<keyword evidence="5" id="KW-0812">Transmembrane</keyword>
<protein>
    <submittedName>
        <fullName evidence="8">TRP_2 domain-containing protein</fullName>
    </submittedName>
</protein>
<dbReference type="AlphaFoldDB" id="A0A158R5N2"/>
<dbReference type="PANTHER" id="PTHR10117">
    <property type="entry name" value="TRANSIENT RECEPTOR POTENTIAL CHANNEL"/>
    <property type="match status" value="1"/>
</dbReference>
<keyword evidence="5" id="KW-1133">Transmembrane helix</keyword>
<evidence type="ECO:0000256" key="4">
    <source>
        <dbReference type="ARBA" id="ARBA00023303"/>
    </source>
</evidence>
<evidence type="ECO:0000256" key="5">
    <source>
        <dbReference type="SAM" id="Phobius"/>
    </source>
</evidence>
<proteinExistence type="predicted"/>
<reference evidence="8" key="1">
    <citation type="submission" date="2016-04" db="UniProtKB">
        <authorList>
            <consortium name="WormBaseParasite"/>
        </authorList>
    </citation>
    <scope>IDENTIFICATION</scope>
</reference>
<dbReference type="InterPro" id="IPR002153">
    <property type="entry name" value="TRPC_channel"/>
</dbReference>
<evidence type="ECO:0000313" key="7">
    <source>
        <dbReference type="Proteomes" id="UP000046393"/>
    </source>
</evidence>
<evidence type="ECO:0000259" key="6">
    <source>
        <dbReference type="SMART" id="SM01420"/>
    </source>
</evidence>
<name>A0A158R5N2_9BILA</name>
<dbReference type="GO" id="GO:0005886">
    <property type="term" value="C:plasma membrane"/>
    <property type="evidence" value="ECO:0007669"/>
    <property type="project" value="TreeGrafter"/>
</dbReference>
<dbReference type="PANTHER" id="PTHR10117:SF50">
    <property type="entry name" value="ANK_REP_REGION DOMAIN-CONTAINING PROTEIN"/>
    <property type="match status" value="1"/>
</dbReference>
<keyword evidence="3" id="KW-0406">Ion transport</keyword>
<keyword evidence="5" id="KW-0472">Membrane</keyword>
<feature type="transmembrane region" description="Helical" evidence="5">
    <location>
        <begin position="341"/>
        <end position="360"/>
    </location>
</feature>
<keyword evidence="2" id="KW-0677">Repeat</keyword>
<dbReference type="SMART" id="SM01420">
    <property type="entry name" value="TRP_2"/>
    <property type="match status" value="1"/>
</dbReference>
<evidence type="ECO:0000256" key="3">
    <source>
        <dbReference type="ARBA" id="ARBA00023065"/>
    </source>
</evidence>
<dbReference type="InterPro" id="IPR013555">
    <property type="entry name" value="TRP_dom"/>
</dbReference>
<dbReference type="WBParaSite" id="SMUV_0000755801-mRNA-1">
    <property type="protein sequence ID" value="SMUV_0000755801-mRNA-1"/>
    <property type="gene ID" value="SMUV_0000755801"/>
</dbReference>
<feature type="transmembrane region" description="Helical" evidence="5">
    <location>
        <begin position="380"/>
        <end position="399"/>
    </location>
</feature>